<sequence>FLINTILLESGYSLRNFGAMPLPQHDWSKESENPLIAEQLDYNCDTEHQYALNRIPQLNPEQ</sequence>
<keyword evidence="2" id="KW-1185">Reference proteome</keyword>
<dbReference type="Proteomes" id="UP001163846">
    <property type="component" value="Unassembled WGS sequence"/>
</dbReference>
<protein>
    <submittedName>
        <fullName evidence="1">Uncharacterized protein</fullName>
    </submittedName>
</protein>
<dbReference type="AlphaFoldDB" id="A0AA38P8Q7"/>
<dbReference type="EMBL" id="MU806195">
    <property type="protein sequence ID" value="KAJ3838226.1"/>
    <property type="molecule type" value="Genomic_DNA"/>
</dbReference>
<reference evidence="1" key="1">
    <citation type="submission" date="2022-08" db="EMBL/GenBank/DDBJ databases">
        <authorList>
            <consortium name="DOE Joint Genome Institute"/>
            <person name="Min B."/>
            <person name="Riley R."/>
            <person name="Sierra-Patev S."/>
            <person name="Naranjo-Ortiz M."/>
            <person name="Looney B."/>
            <person name="Konkel Z."/>
            <person name="Slot J.C."/>
            <person name="Sakamoto Y."/>
            <person name="Steenwyk J.L."/>
            <person name="Rokas A."/>
            <person name="Carro J."/>
            <person name="Camarero S."/>
            <person name="Ferreira P."/>
            <person name="Molpeceres G."/>
            <person name="Ruiz-Duenas F.J."/>
            <person name="Serrano A."/>
            <person name="Henrissat B."/>
            <person name="Drula E."/>
            <person name="Hughes K.W."/>
            <person name="Mata J.L."/>
            <person name="Ishikawa N.K."/>
            <person name="Vargas-Isla R."/>
            <person name="Ushijima S."/>
            <person name="Smith C.A."/>
            <person name="Ahrendt S."/>
            <person name="Andreopoulos W."/>
            <person name="He G."/>
            <person name="Labutti K."/>
            <person name="Lipzen A."/>
            <person name="Ng V."/>
            <person name="Sandor L."/>
            <person name="Barry K."/>
            <person name="Martinez A.T."/>
            <person name="Xiao Y."/>
            <person name="Gibbons J.G."/>
            <person name="Terashima K."/>
            <person name="Hibbett D.S."/>
            <person name="Grigoriev I.V."/>
        </authorList>
    </citation>
    <scope>NUCLEOTIDE SEQUENCE</scope>
    <source>
        <strain evidence="1">TFB9207</strain>
    </source>
</reference>
<name>A0AA38P8Q7_9AGAR</name>
<evidence type="ECO:0000313" key="2">
    <source>
        <dbReference type="Proteomes" id="UP001163846"/>
    </source>
</evidence>
<proteinExistence type="predicted"/>
<feature type="non-terminal residue" evidence="1">
    <location>
        <position position="62"/>
    </location>
</feature>
<comment type="caution">
    <text evidence="1">The sequence shown here is derived from an EMBL/GenBank/DDBJ whole genome shotgun (WGS) entry which is preliminary data.</text>
</comment>
<gene>
    <name evidence="1" type="ORF">F5878DRAFT_498569</name>
</gene>
<organism evidence="1 2">
    <name type="scientific">Lentinula raphanica</name>
    <dbReference type="NCBI Taxonomy" id="153919"/>
    <lineage>
        <taxon>Eukaryota</taxon>
        <taxon>Fungi</taxon>
        <taxon>Dikarya</taxon>
        <taxon>Basidiomycota</taxon>
        <taxon>Agaricomycotina</taxon>
        <taxon>Agaricomycetes</taxon>
        <taxon>Agaricomycetidae</taxon>
        <taxon>Agaricales</taxon>
        <taxon>Marasmiineae</taxon>
        <taxon>Omphalotaceae</taxon>
        <taxon>Lentinula</taxon>
    </lineage>
</organism>
<evidence type="ECO:0000313" key="1">
    <source>
        <dbReference type="EMBL" id="KAJ3838226.1"/>
    </source>
</evidence>
<feature type="non-terminal residue" evidence="1">
    <location>
        <position position="1"/>
    </location>
</feature>
<accession>A0AA38P8Q7</accession>